<comment type="cofactor">
    <cofactor evidence="1">
        <name>Mg(2+)</name>
        <dbReference type="ChEBI" id="CHEBI:18420"/>
    </cofactor>
</comment>
<evidence type="ECO:0000256" key="1">
    <source>
        <dbReference type="ARBA" id="ARBA00001946"/>
    </source>
</evidence>
<gene>
    <name evidence="7" type="ORF">CWE23_11250</name>
</gene>
<evidence type="ECO:0000313" key="7">
    <source>
        <dbReference type="EMBL" id="RUO40185.1"/>
    </source>
</evidence>
<dbReference type="SUPFAM" id="SSF48452">
    <property type="entry name" value="TPR-like"/>
    <property type="match status" value="1"/>
</dbReference>
<dbReference type="Gene3D" id="3.30.70.270">
    <property type="match status" value="1"/>
</dbReference>
<keyword evidence="5" id="KW-0812">Transmembrane</keyword>
<dbReference type="CDD" id="cd01949">
    <property type="entry name" value="GGDEF"/>
    <property type="match status" value="1"/>
</dbReference>
<feature type="coiled-coil region" evidence="4">
    <location>
        <begin position="394"/>
        <end position="497"/>
    </location>
</feature>
<dbReference type="GO" id="GO:0005886">
    <property type="term" value="C:plasma membrane"/>
    <property type="evidence" value="ECO:0007669"/>
    <property type="project" value="TreeGrafter"/>
</dbReference>
<dbReference type="GO" id="GO:1902201">
    <property type="term" value="P:negative regulation of bacterial-type flagellum-dependent cell motility"/>
    <property type="evidence" value="ECO:0007669"/>
    <property type="project" value="TreeGrafter"/>
</dbReference>
<dbReference type="InterPro" id="IPR050469">
    <property type="entry name" value="Diguanylate_Cyclase"/>
</dbReference>
<evidence type="ECO:0000256" key="5">
    <source>
        <dbReference type="SAM" id="Phobius"/>
    </source>
</evidence>
<dbReference type="Pfam" id="PF00990">
    <property type="entry name" value="GGDEF"/>
    <property type="match status" value="1"/>
</dbReference>
<keyword evidence="4" id="KW-0175">Coiled coil</keyword>
<dbReference type="SMART" id="SM00028">
    <property type="entry name" value="TPR"/>
    <property type="match status" value="4"/>
</dbReference>
<dbReference type="PANTHER" id="PTHR45138">
    <property type="entry name" value="REGULATORY COMPONENTS OF SENSORY TRANSDUCTION SYSTEM"/>
    <property type="match status" value="1"/>
</dbReference>
<organism evidence="7 8">
    <name type="scientific">Idiomarina aquatica</name>
    <dbReference type="NCBI Taxonomy" id="1327752"/>
    <lineage>
        <taxon>Bacteria</taxon>
        <taxon>Pseudomonadati</taxon>
        <taxon>Pseudomonadota</taxon>
        <taxon>Gammaproteobacteria</taxon>
        <taxon>Alteromonadales</taxon>
        <taxon>Idiomarinaceae</taxon>
        <taxon>Idiomarina</taxon>
    </lineage>
</organism>
<dbReference type="GO" id="GO:0043709">
    <property type="term" value="P:cell adhesion involved in single-species biofilm formation"/>
    <property type="evidence" value="ECO:0007669"/>
    <property type="project" value="TreeGrafter"/>
</dbReference>
<dbReference type="GO" id="GO:0052621">
    <property type="term" value="F:diguanylate cyclase activity"/>
    <property type="evidence" value="ECO:0007669"/>
    <property type="project" value="UniProtKB-EC"/>
</dbReference>
<dbReference type="Gene3D" id="1.25.40.10">
    <property type="entry name" value="Tetratricopeptide repeat domain"/>
    <property type="match status" value="2"/>
</dbReference>
<comment type="caution">
    <text evidence="7">The sequence shown here is derived from an EMBL/GenBank/DDBJ whole genome shotgun (WGS) entry which is preliminary data.</text>
</comment>
<feature type="coiled-coil region" evidence="4">
    <location>
        <begin position="268"/>
        <end position="328"/>
    </location>
</feature>
<name>A0AA94EEI1_9GAMM</name>
<protein>
    <recommendedName>
        <fullName evidence="2">diguanylate cyclase</fullName>
        <ecNumber evidence="2">2.7.7.65</ecNumber>
    </recommendedName>
</protein>
<evidence type="ECO:0000256" key="3">
    <source>
        <dbReference type="ARBA" id="ARBA00034247"/>
    </source>
</evidence>
<accession>A0AA94EEI1</accession>
<dbReference type="RefSeq" id="WP_126820301.1">
    <property type="nucleotide sequence ID" value="NZ_PIPS01000004.1"/>
</dbReference>
<dbReference type="Proteomes" id="UP000286680">
    <property type="component" value="Unassembled WGS sequence"/>
</dbReference>
<reference evidence="8" key="1">
    <citation type="journal article" date="2018" name="Front. Microbiol.">
        <title>Genome-Based Analysis Reveals the Taxonomy and Diversity of the Family Idiomarinaceae.</title>
        <authorList>
            <person name="Liu Y."/>
            <person name="Lai Q."/>
            <person name="Shao Z."/>
        </authorList>
    </citation>
    <scope>NUCLEOTIDE SEQUENCE [LARGE SCALE GENOMIC DNA]</scope>
    <source>
        <strain evidence="8">SN-14</strain>
    </source>
</reference>
<evidence type="ECO:0000256" key="2">
    <source>
        <dbReference type="ARBA" id="ARBA00012528"/>
    </source>
</evidence>
<dbReference type="PROSITE" id="PS50887">
    <property type="entry name" value="GGDEF"/>
    <property type="match status" value="1"/>
</dbReference>
<evidence type="ECO:0000259" key="6">
    <source>
        <dbReference type="PROSITE" id="PS50887"/>
    </source>
</evidence>
<dbReference type="InterPro" id="IPR019734">
    <property type="entry name" value="TPR_rpt"/>
</dbReference>
<evidence type="ECO:0000313" key="8">
    <source>
        <dbReference type="Proteomes" id="UP000286680"/>
    </source>
</evidence>
<keyword evidence="8" id="KW-1185">Reference proteome</keyword>
<feature type="domain" description="GGDEF" evidence="6">
    <location>
        <begin position="523"/>
        <end position="661"/>
    </location>
</feature>
<sequence length="696" mass="79775">MTIKTINRLHQPPLHGSRLRPVTQSLLYIFILLFSMYGYAQKVVHEQFLDARLEDKLDNYLAVAGESEAQAKALLADIVAQVSTDTPLITRVRAIAYQASELAYEERFEQAYALLDDLRQAANQVGLADAQAEILASRIDFLVMEGKRGDAFLLVPRLERLLDETRTPRIRYYGHNLLSSIYVDWERFDSALQHLLQAQQALGEMDSSLNEGRRLYLLSRIANIQISLEQWDAAILTVEETVPEAVEKGYQGLAYDLWFSKYYAEISIGDYERALQSLRRAYQLAQELEADYQEVIILNNFGDTYLRLDRFEQAREHLLEARDKAEALGFDEMLSTIDFNLGFIAVKQGDSLGIKQMEEATQIFRDSLSQSELEMVLGELAQAYALIGDYAAEAEILRERIKLKERILKDAQLEKMTELQAVYKSRDDAQQIELLEQQNELKEQIIKNSEQQRIVWILFTAFSAVCLVLVFLLYRKSKRANQQLNRANEQLADQSLKDPLTGLWNRRALQERMLDRARSLDKSQDGLLLLDIDRFKQINDRHGHAGGDKVLTELSKRLQNICRDSDILVRWGGEEFLFYVKGIKQSSLLQLAERILRTVAENPIKINDELISITTSIGFIELPFADLSEQQVDWERALQIADMALYTCKARGRNRACGVTELLVDYDTACNALEHDLNEAMNNNWITLTVIEGPQQ</sequence>
<dbReference type="NCBIfam" id="TIGR00254">
    <property type="entry name" value="GGDEF"/>
    <property type="match status" value="1"/>
</dbReference>
<feature type="transmembrane region" description="Helical" evidence="5">
    <location>
        <begin position="21"/>
        <end position="40"/>
    </location>
</feature>
<dbReference type="InterPro" id="IPR029787">
    <property type="entry name" value="Nucleotide_cyclase"/>
</dbReference>
<dbReference type="InterPro" id="IPR000160">
    <property type="entry name" value="GGDEF_dom"/>
</dbReference>
<dbReference type="AlphaFoldDB" id="A0AA94EEI1"/>
<dbReference type="FunFam" id="3.30.70.270:FF:000001">
    <property type="entry name" value="Diguanylate cyclase domain protein"/>
    <property type="match status" value="1"/>
</dbReference>
<dbReference type="SMART" id="SM00267">
    <property type="entry name" value="GGDEF"/>
    <property type="match status" value="1"/>
</dbReference>
<feature type="transmembrane region" description="Helical" evidence="5">
    <location>
        <begin position="454"/>
        <end position="474"/>
    </location>
</feature>
<dbReference type="EC" id="2.7.7.65" evidence="2"/>
<dbReference type="PANTHER" id="PTHR45138:SF9">
    <property type="entry name" value="DIGUANYLATE CYCLASE DGCM-RELATED"/>
    <property type="match status" value="1"/>
</dbReference>
<dbReference type="EMBL" id="PIPS01000004">
    <property type="protein sequence ID" value="RUO40185.1"/>
    <property type="molecule type" value="Genomic_DNA"/>
</dbReference>
<dbReference type="InterPro" id="IPR011990">
    <property type="entry name" value="TPR-like_helical_dom_sf"/>
</dbReference>
<proteinExistence type="predicted"/>
<comment type="catalytic activity">
    <reaction evidence="3">
        <text>2 GTP = 3',3'-c-di-GMP + 2 diphosphate</text>
        <dbReference type="Rhea" id="RHEA:24898"/>
        <dbReference type="ChEBI" id="CHEBI:33019"/>
        <dbReference type="ChEBI" id="CHEBI:37565"/>
        <dbReference type="ChEBI" id="CHEBI:58805"/>
        <dbReference type="EC" id="2.7.7.65"/>
    </reaction>
</comment>
<dbReference type="Pfam" id="PF13424">
    <property type="entry name" value="TPR_12"/>
    <property type="match status" value="1"/>
</dbReference>
<dbReference type="InterPro" id="IPR043128">
    <property type="entry name" value="Rev_trsase/Diguanyl_cyclase"/>
</dbReference>
<dbReference type="SUPFAM" id="SSF55073">
    <property type="entry name" value="Nucleotide cyclase"/>
    <property type="match status" value="1"/>
</dbReference>
<keyword evidence="5" id="KW-1133">Transmembrane helix</keyword>
<keyword evidence="5" id="KW-0472">Membrane</keyword>
<evidence type="ECO:0000256" key="4">
    <source>
        <dbReference type="SAM" id="Coils"/>
    </source>
</evidence>